<dbReference type="OrthoDB" id="9802448at2"/>
<keyword evidence="6" id="KW-1185">Reference proteome</keyword>
<protein>
    <recommendedName>
        <fullName evidence="4">DNA mismatch repair proteins mutS family domain-containing protein</fullName>
    </recommendedName>
</protein>
<comment type="caution">
    <text evidence="5">The sequence shown here is derived from an EMBL/GenBank/DDBJ whole genome shotgun (WGS) entry which is preliminary data.</text>
</comment>
<dbReference type="InterPro" id="IPR027417">
    <property type="entry name" value="P-loop_NTPase"/>
</dbReference>
<evidence type="ECO:0000313" key="5">
    <source>
        <dbReference type="EMBL" id="RAK69462.1"/>
    </source>
</evidence>
<evidence type="ECO:0000256" key="3">
    <source>
        <dbReference type="ARBA" id="ARBA00023125"/>
    </source>
</evidence>
<dbReference type="EMBL" id="QHKM01000001">
    <property type="protein sequence ID" value="RAK69462.1"/>
    <property type="molecule type" value="Genomic_DNA"/>
</dbReference>
<dbReference type="SMART" id="SM00534">
    <property type="entry name" value="MUTSac"/>
    <property type="match status" value="1"/>
</dbReference>
<dbReference type="Proteomes" id="UP000248553">
    <property type="component" value="Unassembled WGS sequence"/>
</dbReference>
<dbReference type="Gene3D" id="3.40.50.300">
    <property type="entry name" value="P-loop containing nucleotide triphosphate hydrolases"/>
    <property type="match status" value="1"/>
</dbReference>
<dbReference type="RefSeq" id="WP_111476198.1">
    <property type="nucleotide sequence ID" value="NZ_QHKM01000001.1"/>
</dbReference>
<evidence type="ECO:0000256" key="1">
    <source>
        <dbReference type="ARBA" id="ARBA00022741"/>
    </source>
</evidence>
<evidence type="ECO:0000256" key="2">
    <source>
        <dbReference type="ARBA" id="ARBA00022840"/>
    </source>
</evidence>
<dbReference type="InterPro" id="IPR000432">
    <property type="entry name" value="DNA_mismatch_repair_MutS_C"/>
</dbReference>
<dbReference type="PANTHER" id="PTHR11361:SF152">
    <property type="entry name" value="DNA MISMATCH REPAIR PROTEIN"/>
    <property type="match status" value="1"/>
</dbReference>
<evidence type="ECO:0000313" key="6">
    <source>
        <dbReference type="Proteomes" id="UP000248553"/>
    </source>
</evidence>
<sequence length="475" mass="51687">MLFGRQPSARAALRTAWGQPKAGHRNFTLIARHHRIAAAEAGATAPLDEATWQDLNLDEVFTALDHCQSRVGQQYLYHRLRTPRQQAAEVADFRATVAAVAADAGPREAAQLALRPLQHYDAYHLADLFGPEPPVVPGWTRAAPWLALASAGLLLASAFEPAFLFGVGLVFLLNLLLHYRGQCTINAQLKSLEQLGNLYRAGRALAEVPLPGLAAEGLRSDLAALRPLVGRLGFVAQCSQVPTVELLMPLWLLGQYLKITFLLDLVLFRRNVVVLRARQTPLRRTYEALGYVDSALAVASWQRSVPFHCAPDFTAAPQQLALADVYHPLVPACVPNSLAVDGRSVLLTGSNMSGKTTFMRTVGVNVVLAQAVGCCLARAYRAPLLRVRSSIAVGDSLTEGKSYYYQEVEAVRQLVQAADAPGQLFILDELFKGTNTVERIAVAQAVLQHLARHATVLAATHDGELTPLLHGRYDL</sequence>
<proteinExistence type="predicted"/>
<dbReference type="GO" id="GO:0140664">
    <property type="term" value="F:ATP-dependent DNA damage sensor activity"/>
    <property type="evidence" value="ECO:0007669"/>
    <property type="project" value="InterPro"/>
</dbReference>
<keyword evidence="3" id="KW-0238">DNA-binding</keyword>
<name>A0A328BQD2_9BACT</name>
<dbReference type="Pfam" id="PF00488">
    <property type="entry name" value="MutS_V"/>
    <property type="match status" value="1"/>
</dbReference>
<dbReference type="GO" id="GO:0005524">
    <property type="term" value="F:ATP binding"/>
    <property type="evidence" value="ECO:0007669"/>
    <property type="project" value="UniProtKB-KW"/>
</dbReference>
<dbReference type="GO" id="GO:0006298">
    <property type="term" value="P:mismatch repair"/>
    <property type="evidence" value="ECO:0007669"/>
    <property type="project" value="InterPro"/>
</dbReference>
<dbReference type="GO" id="GO:0030983">
    <property type="term" value="F:mismatched DNA binding"/>
    <property type="evidence" value="ECO:0007669"/>
    <property type="project" value="InterPro"/>
</dbReference>
<evidence type="ECO:0000259" key="4">
    <source>
        <dbReference type="SMART" id="SM00534"/>
    </source>
</evidence>
<feature type="domain" description="DNA mismatch repair proteins mutS family" evidence="4">
    <location>
        <begin position="342"/>
        <end position="475"/>
    </location>
</feature>
<accession>A0A328BQD2</accession>
<keyword evidence="2" id="KW-0067">ATP-binding</keyword>
<dbReference type="PANTHER" id="PTHR11361">
    <property type="entry name" value="DNA MISMATCH REPAIR PROTEIN MUTS FAMILY MEMBER"/>
    <property type="match status" value="1"/>
</dbReference>
<dbReference type="AlphaFoldDB" id="A0A328BQD2"/>
<keyword evidence="1" id="KW-0547">Nucleotide-binding</keyword>
<organism evidence="5 6">
    <name type="scientific">Hymenobacter edaphi</name>
    <dbReference type="NCBI Taxonomy" id="2211146"/>
    <lineage>
        <taxon>Bacteria</taxon>
        <taxon>Pseudomonadati</taxon>
        <taxon>Bacteroidota</taxon>
        <taxon>Cytophagia</taxon>
        <taxon>Cytophagales</taxon>
        <taxon>Hymenobacteraceae</taxon>
        <taxon>Hymenobacter</taxon>
    </lineage>
</organism>
<dbReference type="GO" id="GO:0005829">
    <property type="term" value="C:cytosol"/>
    <property type="evidence" value="ECO:0007669"/>
    <property type="project" value="TreeGrafter"/>
</dbReference>
<reference evidence="6" key="1">
    <citation type="submission" date="2018-05" db="EMBL/GenBank/DDBJ databases">
        <authorList>
            <person name="Nie L."/>
        </authorList>
    </citation>
    <scope>NUCLEOTIDE SEQUENCE [LARGE SCALE GENOMIC DNA]</scope>
    <source>
        <strain evidence="6">NL</strain>
    </source>
</reference>
<dbReference type="SUPFAM" id="SSF52540">
    <property type="entry name" value="P-loop containing nucleoside triphosphate hydrolases"/>
    <property type="match status" value="1"/>
</dbReference>
<dbReference type="InterPro" id="IPR045076">
    <property type="entry name" value="MutS"/>
</dbReference>
<gene>
    <name evidence="5" type="ORF">DLM85_00920</name>
</gene>